<feature type="compositionally biased region" description="Basic residues" evidence="1">
    <location>
        <begin position="70"/>
        <end position="80"/>
    </location>
</feature>
<feature type="compositionally biased region" description="Polar residues" evidence="1">
    <location>
        <begin position="414"/>
        <end position="423"/>
    </location>
</feature>
<reference evidence="2" key="1">
    <citation type="submission" date="2023-03" db="EMBL/GenBank/DDBJ databases">
        <title>Mating type loci evolution in Malassezia.</title>
        <authorList>
            <person name="Coelho M.A."/>
        </authorList>
    </citation>
    <scope>NUCLEOTIDE SEQUENCE</scope>
    <source>
        <strain evidence="2">CBS 11721</strain>
    </source>
</reference>
<organism evidence="2 3">
    <name type="scientific">Malassezia cuniculi</name>
    <dbReference type="NCBI Taxonomy" id="948313"/>
    <lineage>
        <taxon>Eukaryota</taxon>
        <taxon>Fungi</taxon>
        <taxon>Dikarya</taxon>
        <taxon>Basidiomycota</taxon>
        <taxon>Ustilaginomycotina</taxon>
        <taxon>Malasseziomycetes</taxon>
        <taxon>Malasseziales</taxon>
        <taxon>Malasseziaceae</taxon>
        <taxon>Malassezia</taxon>
    </lineage>
</organism>
<keyword evidence="3" id="KW-1185">Reference proteome</keyword>
<dbReference type="Pfam" id="PF08624">
    <property type="entry name" value="CRC_subunit"/>
    <property type="match status" value="1"/>
</dbReference>
<feature type="compositionally biased region" description="Acidic residues" evidence="1">
    <location>
        <begin position="33"/>
        <end position="66"/>
    </location>
</feature>
<feature type="compositionally biased region" description="Basic and acidic residues" evidence="1">
    <location>
        <begin position="16"/>
        <end position="32"/>
    </location>
</feature>
<feature type="region of interest" description="Disordered" evidence="1">
    <location>
        <begin position="398"/>
        <end position="423"/>
    </location>
</feature>
<protein>
    <submittedName>
        <fullName evidence="2">Chromatin structure-remodeling complex subunit RSC7</fullName>
    </submittedName>
</protein>
<name>A0AAF0EXP6_9BASI</name>
<dbReference type="Proteomes" id="UP001219933">
    <property type="component" value="Chromosome 4"/>
</dbReference>
<evidence type="ECO:0000256" key="1">
    <source>
        <dbReference type="SAM" id="MobiDB-lite"/>
    </source>
</evidence>
<evidence type="ECO:0000313" key="3">
    <source>
        <dbReference type="Proteomes" id="UP001219933"/>
    </source>
</evidence>
<proteinExistence type="predicted"/>
<evidence type="ECO:0000313" key="2">
    <source>
        <dbReference type="EMBL" id="WFD36206.1"/>
    </source>
</evidence>
<gene>
    <name evidence="2" type="primary">NPL6</name>
    <name evidence="2" type="ORF">MCUN1_003083</name>
</gene>
<dbReference type="InterPro" id="IPR013933">
    <property type="entry name" value="CRC_Rsc7/Swp82"/>
</dbReference>
<feature type="region of interest" description="Disordered" evidence="1">
    <location>
        <begin position="1"/>
        <end position="93"/>
    </location>
</feature>
<sequence>MPNLVTLRTRRRSEKRARLEEDSDAESRGRAEADEEAEAQDDEEDDDDDEEADEDEEDEDDEEEEAVPTRRSRTRSRRARASSGESDTVYDGDTVEIDGRDYRIENDALVLPIDEAGERKIDAQGRLLGGRSYRVSPFTLPMRDDPERLYMLSIDVARASGFRDSAYFFRKNPLLHKIVLTFEEKDHLIATGRISGQLRARNVTMIAARSVFQQLGARIVLRGRHVTDDYYEHEARSEGKREGALISVPSIEDILRAERRRDADRDRGRRKDAATYRTVDPQGETVITTFGDSGQSPFERAAQWIQRRAALQRANITEENWMAEIARSVQTLNSELAEARRERLVAFSSASNAAPQPIAAPSDESEFLDFDDRAPWAKPPHAAEALRRARARARRQAAAREPPVGLYEPHTHTAHVSTDTQPTRSFCSRVDTVPHGVPPAKNLYTVEMGIGTWSSTT</sequence>
<dbReference type="EMBL" id="CP119880">
    <property type="protein sequence ID" value="WFD36206.1"/>
    <property type="molecule type" value="Genomic_DNA"/>
</dbReference>
<accession>A0AAF0EXP6</accession>
<dbReference type="AlphaFoldDB" id="A0AAF0EXP6"/>